<evidence type="ECO:0000256" key="6">
    <source>
        <dbReference type="ARBA" id="ARBA00022989"/>
    </source>
</evidence>
<keyword evidence="4 9" id="KW-0997">Cell inner membrane</keyword>
<feature type="domain" description="Tripartite ATP-independent periplasmic transporters DctQ component" evidence="10">
    <location>
        <begin position="27"/>
        <end position="145"/>
    </location>
</feature>
<keyword evidence="5 9" id="KW-0812">Transmembrane</keyword>
<evidence type="ECO:0000256" key="1">
    <source>
        <dbReference type="ARBA" id="ARBA00004429"/>
    </source>
</evidence>
<dbReference type="Pfam" id="PF04290">
    <property type="entry name" value="DctQ"/>
    <property type="match status" value="1"/>
</dbReference>
<keyword evidence="2 9" id="KW-0813">Transport</keyword>
<dbReference type="InterPro" id="IPR007387">
    <property type="entry name" value="TRAP_DctQ"/>
</dbReference>
<dbReference type="PANTHER" id="PTHR35011">
    <property type="entry name" value="2,3-DIKETO-L-GULONATE TRAP TRANSPORTER SMALL PERMEASE PROTEIN YIAM"/>
    <property type="match status" value="1"/>
</dbReference>
<keyword evidence="12" id="KW-1185">Reference proteome</keyword>
<dbReference type="PANTHER" id="PTHR35011:SF4">
    <property type="entry name" value="SLL1102 PROTEIN"/>
    <property type="match status" value="1"/>
</dbReference>
<dbReference type="GO" id="GO:0005886">
    <property type="term" value="C:plasma membrane"/>
    <property type="evidence" value="ECO:0007669"/>
    <property type="project" value="UniProtKB-SubCell"/>
</dbReference>
<comment type="subcellular location">
    <subcellularLocation>
        <location evidence="1 9">Cell inner membrane</location>
        <topology evidence="1 9">Multi-pass membrane protein</topology>
    </subcellularLocation>
</comment>
<keyword evidence="7 9" id="KW-0472">Membrane</keyword>
<accession>A0A7X3LUE8</accession>
<gene>
    <name evidence="11" type="ORF">GR183_10265</name>
</gene>
<feature type="transmembrane region" description="Helical" evidence="9">
    <location>
        <begin position="88"/>
        <end position="107"/>
    </location>
</feature>
<evidence type="ECO:0000259" key="10">
    <source>
        <dbReference type="Pfam" id="PF04290"/>
    </source>
</evidence>
<dbReference type="InterPro" id="IPR055348">
    <property type="entry name" value="DctQ"/>
</dbReference>
<dbReference type="RefSeq" id="WP_160775482.1">
    <property type="nucleotide sequence ID" value="NZ_WUMV01000003.1"/>
</dbReference>
<sequence>MQELARQIDRLNIAIGRSVSWVLFGLVLTQFAVVVLRYVFGVGFLWAQEGVIYLHAFLFLLAAGYVLAIDAHVRVDLFYRNAPARKKALVNGLGALFFVIPACVLIFEQSWPYVARSWQVLEGSAEASGIPAVFLLKTGILLFAILTGLQGLALMIRAGSSFFALPRAGS</sequence>
<dbReference type="AlphaFoldDB" id="A0A7X3LUE8"/>
<comment type="caution">
    <text evidence="11">The sequence shown here is derived from an EMBL/GenBank/DDBJ whole genome shotgun (WGS) entry which is preliminary data.</text>
</comment>
<reference evidence="11 12" key="1">
    <citation type="submission" date="2019-12" db="EMBL/GenBank/DDBJ databases">
        <authorList>
            <person name="Li M."/>
        </authorList>
    </citation>
    <scope>NUCLEOTIDE SEQUENCE [LARGE SCALE GENOMIC DNA]</scope>
    <source>
        <strain evidence="11 12">GBMRC 2046</strain>
    </source>
</reference>
<keyword evidence="6 9" id="KW-1133">Transmembrane helix</keyword>
<name>A0A7X3LUE8_9HYPH</name>
<feature type="transmembrane region" description="Helical" evidence="9">
    <location>
        <begin position="52"/>
        <end position="68"/>
    </location>
</feature>
<evidence type="ECO:0000313" key="11">
    <source>
        <dbReference type="EMBL" id="MXN65284.1"/>
    </source>
</evidence>
<evidence type="ECO:0000256" key="4">
    <source>
        <dbReference type="ARBA" id="ARBA00022519"/>
    </source>
</evidence>
<evidence type="ECO:0000256" key="8">
    <source>
        <dbReference type="ARBA" id="ARBA00038436"/>
    </source>
</evidence>
<evidence type="ECO:0000256" key="3">
    <source>
        <dbReference type="ARBA" id="ARBA00022475"/>
    </source>
</evidence>
<evidence type="ECO:0000256" key="2">
    <source>
        <dbReference type="ARBA" id="ARBA00022448"/>
    </source>
</evidence>
<evidence type="ECO:0000256" key="7">
    <source>
        <dbReference type="ARBA" id="ARBA00023136"/>
    </source>
</evidence>
<feature type="transmembrane region" description="Helical" evidence="9">
    <location>
        <begin position="21"/>
        <end position="40"/>
    </location>
</feature>
<evidence type="ECO:0000256" key="9">
    <source>
        <dbReference type="RuleBase" id="RU369079"/>
    </source>
</evidence>
<evidence type="ECO:0000256" key="5">
    <source>
        <dbReference type="ARBA" id="ARBA00022692"/>
    </source>
</evidence>
<organism evidence="11 12">
    <name type="scientific">Stappia sediminis</name>
    <dbReference type="NCBI Taxonomy" id="2692190"/>
    <lineage>
        <taxon>Bacteria</taxon>
        <taxon>Pseudomonadati</taxon>
        <taxon>Pseudomonadota</taxon>
        <taxon>Alphaproteobacteria</taxon>
        <taxon>Hyphomicrobiales</taxon>
        <taxon>Stappiaceae</taxon>
        <taxon>Stappia</taxon>
    </lineage>
</organism>
<evidence type="ECO:0000313" key="12">
    <source>
        <dbReference type="Proteomes" id="UP000433101"/>
    </source>
</evidence>
<dbReference type="Proteomes" id="UP000433101">
    <property type="component" value="Unassembled WGS sequence"/>
</dbReference>
<comment type="function">
    <text evidence="9">Part of the tripartite ATP-independent periplasmic (TRAP) transport system.</text>
</comment>
<dbReference type="EMBL" id="WUMV01000003">
    <property type="protein sequence ID" value="MXN65284.1"/>
    <property type="molecule type" value="Genomic_DNA"/>
</dbReference>
<comment type="similarity">
    <text evidence="8 9">Belongs to the TRAP transporter small permease family.</text>
</comment>
<protein>
    <recommendedName>
        <fullName evidence="9">TRAP transporter small permease protein</fullName>
    </recommendedName>
</protein>
<proteinExistence type="inferred from homology"/>
<keyword evidence="3" id="KW-1003">Cell membrane</keyword>
<feature type="transmembrane region" description="Helical" evidence="9">
    <location>
        <begin position="127"/>
        <end position="149"/>
    </location>
</feature>
<comment type="subunit">
    <text evidence="9">The complex comprises the extracytoplasmic solute receptor protein and the two transmembrane proteins.</text>
</comment>
<dbReference type="GO" id="GO:0022857">
    <property type="term" value="F:transmembrane transporter activity"/>
    <property type="evidence" value="ECO:0007669"/>
    <property type="project" value="UniProtKB-UniRule"/>
</dbReference>